<keyword evidence="4" id="KW-0804">Transcription</keyword>
<evidence type="ECO:0000259" key="7">
    <source>
        <dbReference type="PROSITE" id="PS50110"/>
    </source>
</evidence>
<evidence type="ECO:0000313" key="8">
    <source>
        <dbReference type="EMBL" id="TWI72293.1"/>
    </source>
</evidence>
<comment type="caution">
    <text evidence="8">The sequence shown here is derived from an EMBL/GenBank/DDBJ whole genome shotgun (WGS) entry which is preliminary data.</text>
</comment>
<feature type="modified residue" description="4-aspartylphosphate" evidence="5">
    <location>
        <position position="57"/>
    </location>
</feature>
<dbReference type="InterPro" id="IPR000792">
    <property type="entry name" value="Tscrpt_reg_LuxR_C"/>
</dbReference>
<dbReference type="PANTHER" id="PTHR43214:SF41">
    <property type="entry name" value="NITRATE_NITRITE RESPONSE REGULATOR PROTEIN NARP"/>
    <property type="match status" value="1"/>
</dbReference>
<feature type="domain" description="Response regulatory" evidence="7">
    <location>
        <begin position="6"/>
        <end position="122"/>
    </location>
</feature>
<accession>A0A562RTU4</accession>
<organism evidence="8 9">
    <name type="scientific">Desulfobotulus alkaliphilus</name>
    <dbReference type="NCBI Taxonomy" id="622671"/>
    <lineage>
        <taxon>Bacteria</taxon>
        <taxon>Pseudomonadati</taxon>
        <taxon>Thermodesulfobacteriota</taxon>
        <taxon>Desulfobacteria</taxon>
        <taxon>Desulfobacterales</taxon>
        <taxon>Desulfobacteraceae</taxon>
        <taxon>Desulfobotulus</taxon>
    </lineage>
</organism>
<evidence type="ECO:0000313" key="9">
    <source>
        <dbReference type="Proteomes" id="UP000318307"/>
    </source>
</evidence>
<evidence type="ECO:0000256" key="4">
    <source>
        <dbReference type="ARBA" id="ARBA00023163"/>
    </source>
</evidence>
<dbReference type="AlphaFoldDB" id="A0A562RTU4"/>
<name>A0A562RTU4_9BACT</name>
<dbReference type="SUPFAM" id="SSF52172">
    <property type="entry name" value="CheY-like"/>
    <property type="match status" value="1"/>
</dbReference>
<dbReference type="SMART" id="SM00448">
    <property type="entry name" value="REC"/>
    <property type="match status" value="1"/>
</dbReference>
<keyword evidence="9" id="KW-1185">Reference proteome</keyword>
<dbReference type="PROSITE" id="PS50043">
    <property type="entry name" value="HTH_LUXR_2"/>
    <property type="match status" value="1"/>
</dbReference>
<dbReference type="RefSeq" id="WP_144684479.1">
    <property type="nucleotide sequence ID" value="NZ_VLLC01000011.1"/>
</dbReference>
<dbReference type="GO" id="GO:0003677">
    <property type="term" value="F:DNA binding"/>
    <property type="evidence" value="ECO:0007669"/>
    <property type="project" value="UniProtKB-KW"/>
</dbReference>
<keyword evidence="2" id="KW-0805">Transcription regulation</keyword>
<dbReference type="PROSITE" id="PS50110">
    <property type="entry name" value="RESPONSE_REGULATORY"/>
    <property type="match status" value="1"/>
</dbReference>
<evidence type="ECO:0000256" key="3">
    <source>
        <dbReference type="ARBA" id="ARBA00023125"/>
    </source>
</evidence>
<dbReference type="CDD" id="cd17535">
    <property type="entry name" value="REC_NarL-like"/>
    <property type="match status" value="1"/>
</dbReference>
<dbReference type="InterPro" id="IPR016032">
    <property type="entry name" value="Sig_transdc_resp-reg_C-effctor"/>
</dbReference>
<dbReference type="Proteomes" id="UP000318307">
    <property type="component" value="Unassembled WGS sequence"/>
</dbReference>
<evidence type="ECO:0000256" key="1">
    <source>
        <dbReference type="ARBA" id="ARBA00022553"/>
    </source>
</evidence>
<protein>
    <submittedName>
        <fullName evidence="8">LuxR family two component transcriptional regulator</fullName>
    </submittedName>
</protein>
<dbReference type="InterPro" id="IPR039420">
    <property type="entry name" value="WalR-like"/>
</dbReference>
<dbReference type="SUPFAM" id="SSF46894">
    <property type="entry name" value="C-terminal effector domain of the bipartite response regulators"/>
    <property type="match status" value="1"/>
</dbReference>
<proteinExistence type="predicted"/>
<keyword evidence="1 5" id="KW-0597">Phosphoprotein</keyword>
<dbReference type="GO" id="GO:0000160">
    <property type="term" value="P:phosphorelay signal transduction system"/>
    <property type="evidence" value="ECO:0007669"/>
    <property type="project" value="InterPro"/>
</dbReference>
<reference evidence="8 9" key="1">
    <citation type="submission" date="2019-07" db="EMBL/GenBank/DDBJ databases">
        <title>Genome sequencing of 100 strains of the haloalkaliphilic chemolithoautotrophic sulfur-oxidizing bacterium Thioalkalivibrio.</title>
        <authorList>
            <person name="Muyzer G."/>
        </authorList>
    </citation>
    <scope>NUCLEOTIDE SEQUENCE [LARGE SCALE GENOMIC DNA]</scope>
    <source>
        <strain evidence="8 9">ASO4-4</strain>
    </source>
</reference>
<evidence type="ECO:0000256" key="2">
    <source>
        <dbReference type="ARBA" id="ARBA00023015"/>
    </source>
</evidence>
<dbReference type="InterPro" id="IPR011006">
    <property type="entry name" value="CheY-like_superfamily"/>
</dbReference>
<dbReference type="EMBL" id="VLLC01000011">
    <property type="protein sequence ID" value="TWI72293.1"/>
    <property type="molecule type" value="Genomic_DNA"/>
</dbReference>
<dbReference type="OrthoDB" id="9780312at2"/>
<dbReference type="PRINTS" id="PR00038">
    <property type="entry name" value="HTHLUXR"/>
</dbReference>
<keyword evidence="3" id="KW-0238">DNA-binding</keyword>
<feature type="domain" description="HTH luxR-type" evidence="6">
    <location>
        <begin position="151"/>
        <end position="216"/>
    </location>
</feature>
<dbReference type="GO" id="GO:0006355">
    <property type="term" value="P:regulation of DNA-templated transcription"/>
    <property type="evidence" value="ECO:0007669"/>
    <property type="project" value="InterPro"/>
</dbReference>
<dbReference type="InterPro" id="IPR001789">
    <property type="entry name" value="Sig_transdc_resp-reg_receiver"/>
</dbReference>
<dbReference type="PANTHER" id="PTHR43214">
    <property type="entry name" value="TWO-COMPONENT RESPONSE REGULATOR"/>
    <property type="match status" value="1"/>
</dbReference>
<gene>
    <name evidence="8" type="ORF">LZ24_01701</name>
</gene>
<dbReference type="Gene3D" id="3.40.50.2300">
    <property type="match status" value="1"/>
</dbReference>
<dbReference type="CDD" id="cd06170">
    <property type="entry name" value="LuxR_C_like"/>
    <property type="match status" value="1"/>
</dbReference>
<dbReference type="Pfam" id="PF00072">
    <property type="entry name" value="Response_reg"/>
    <property type="match status" value="1"/>
</dbReference>
<dbReference type="InterPro" id="IPR058245">
    <property type="entry name" value="NreC/VraR/RcsB-like_REC"/>
</dbReference>
<dbReference type="Pfam" id="PF00196">
    <property type="entry name" value="GerE"/>
    <property type="match status" value="1"/>
</dbReference>
<sequence>MKEHIRILIIDDHPLFREGLKSIIERNRRFELVGEAGSGKEGLRMARELKPDLVLVDISLPDINGIQLTRDLTAASHPVRILIVSMHAKIDYIAEAFQAGAIGYIAKDSASDRLIQGIETAMRGDYYLDSAISHQVVEKLIQFPVKEAKITDTEYGSLTPREQEVMRLLAEGSTPKDIGDRLCISPKTVENHRANIMKKLNVHSTMELVRYAARLGLIDVDLWKE</sequence>
<evidence type="ECO:0000256" key="5">
    <source>
        <dbReference type="PROSITE-ProRule" id="PRU00169"/>
    </source>
</evidence>
<dbReference type="SMART" id="SM00421">
    <property type="entry name" value="HTH_LUXR"/>
    <property type="match status" value="1"/>
</dbReference>
<evidence type="ECO:0000259" key="6">
    <source>
        <dbReference type="PROSITE" id="PS50043"/>
    </source>
</evidence>